<keyword evidence="1" id="KW-0472">Membrane</keyword>
<name>A0A1N7JX29_9BACT</name>
<dbReference type="AlphaFoldDB" id="A0A1N7JX29"/>
<dbReference type="Proteomes" id="UP000186026">
    <property type="component" value="Unassembled WGS sequence"/>
</dbReference>
<reference evidence="3" key="1">
    <citation type="submission" date="2017-01" db="EMBL/GenBank/DDBJ databases">
        <authorList>
            <person name="Varghese N."/>
            <person name="Submissions S."/>
        </authorList>
    </citation>
    <scope>NUCLEOTIDE SEQUENCE [LARGE SCALE GENOMIC DNA]</scope>
    <source>
        <strain evidence="3">DSM 46698</strain>
    </source>
</reference>
<keyword evidence="3" id="KW-1185">Reference proteome</keyword>
<accession>A0A1N7JX29</accession>
<evidence type="ECO:0000256" key="1">
    <source>
        <dbReference type="SAM" id="Phobius"/>
    </source>
</evidence>
<feature type="transmembrane region" description="Helical" evidence="1">
    <location>
        <begin position="40"/>
        <end position="57"/>
    </location>
</feature>
<gene>
    <name evidence="2" type="ORF">SAMN05421761_101304</name>
</gene>
<evidence type="ECO:0000313" key="2">
    <source>
        <dbReference type="EMBL" id="SIS53909.1"/>
    </source>
</evidence>
<evidence type="ECO:0000313" key="3">
    <source>
        <dbReference type="Proteomes" id="UP000186026"/>
    </source>
</evidence>
<dbReference type="OrthoDB" id="1447802at2"/>
<dbReference type="EMBL" id="FTOP01000001">
    <property type="protein sequence ID" value="SIS53909.1"/>
    <property type="molecule type" value="Genomic_DNA"/>
</dbReference>
<protein>
    <recommendedName>
        <fullName evidence="4">Magnesium citrate secondary transporter</fullName>
    </recommendedName>
</protein>
<evidence type="ECO:0008006" key="4">
    <source>
        <dbReference type="Google" id="ProtNLM"/>
    </source>
</evidence>
<proteinExistence type="predicted"/>
<sequence length="122" mass="14589">MSVISNPFFLFCCLLFWVNQAIERLWGIFIPWIHAYLDDLLAMPVIFGITLQIFRWIHPLRNQFVFTKVQLLVGWFYFSLIFEVFLPRRSDIYTADPWDVLCYAIGTLLFYKLINFPISDPK</sequence>
<keyword evidence="1" id="KW-0812">Transmembrane</keyword>
<feature type="transmembrane region" description="Helical" evidence="1">
    <location>
        <begin position="98"/>
        <end position="118"/>
    </location>
</feature>
<dbReference type="RefSeq" id="WP_076497842.1">
    <property type="nucleotide sequence ID" value="NZ_FTOP01000001.1"/>
</dbReference>
<keyword evidence="1" id="KW-1133">Transmembrane helix</keyword>
<dbReference type="STRING" id="529505.SAMN05421761_101304"/>
<feature type="transmembrane region" description="Helical" evidence="1">
    <location>
        <begin position="69"/>
        <end position="86"/>
    </location>
</feature>
<organism evidence="2 3">
    <name type="scientific">Belliella pelovolcani</name>
    <dbReference type="NCBI Taxonomy" id="529505"/>
    <lineage>
        <taxon>Bacteria</taxon>
        <taxon>Pseudomonadati</taxon>
        <taxon>Bacteroidota</taxon>
        <taxon>Cytophagia</taxon>
        <taxon>Cytophagales</taxon>
        <taxon>Cyclobacteriaceae</taxon>
        <taxon>Belliella</taxon>
    </lineage>
</organism>